<sequence length="79" mass="8497">MATRELPSLGRRAVETSSGDTRIYIQQTDGVIVEFAADGTVQKWNPNPIISNTLAAPDSPIPALQWDNFGQVGNGVLET</sequence>
<reference evidence="1" key="1">
    <citation type="submission" date="2023-07" db="EMBL/GenBank/DDBJ databases">
        <title>Black Yeasts Isolated from many extreme environments.</title>
        <authorList>
            <person name="Coleine C."/>
            <person name="Stajich J.E."/>
            <person name="Selbmann L."/>
        </authorList>
    </citation>
    <scope>NUCLEOTIDE SEQUENCE</scope>
    <source>
        <strain evidence="1">CCFEE 5714</strain>
    </source>
</reference>
<accession>A0ACC3MGK5</accession>
<protein>
    <submittedName>
        <fullName evidence="1">Uncharacterized protein</fullName>
    </submittedName>
</protein>
<dbReference type="Proteomes" id="UP001281147">
    <property type="component" value="Unassembled WGS sequence"/>
</dbReference>
<organism evidence="1 2">
    <name type="scientific">Vermiconidia calcicola</name>
    <dbReference type="NCBI Taxonomy" id="1690605"/>
    <lineage>
        <taxon>Eukaryota</taxon>
        <taxon>Fungi</taxon>
        <taxon>Dikarya</taxon>
        <taxon>Ascomycota</taxon>
        <taxon>Pezizomycotina</taxon>
        <taxon>Dothideomycetes</taxon>
        <taxon>Dothideomycetidae</taxon>
        <taxon>Mycosphaerellales</taxon>
        <taxon>Extremaceae</taxon>
        <taxon>Vermiconidia</taxon>
    </lineage>
</organism>
<dbReference type="EMBL" id="JAUTXU010000310">
    <property type="protein sequence ID" value="KAK3686609.1"/>
    <property type="molecule type" value="Genomic_DNA"/>
</dbReference>
<evidence type="ECO:0000313" key="2">
    <source>
        <dbReference type="Proteomes" id="UP001281147"/>
    </source>
</evidence>
<proteinExistence type="predicted"/>
<name>A0ACC3MGK5_9PEZI</name>
<evidence type="ECO:0000313" key="1">
    <source>
        <dbReference type="EMBL" id="KAK3686609.1"/>
    </source>
</evidence>
<keyword evidence="2" id="KW-1185">Reference proteome</keyword>
<gene>
    <name evidence="1" type="ORF">LTR37_019630</name>
</gene>
<comment type="caution">
    <text evidence="1">The sequence shown here is derived from an EMBL/GenBank/DDBJ whole genome shotgun (WGS) entry which is preliminary data.</text>
</comment>